<dbReference type="GO" id="GO:0003677">
    <property type="term" value="F:DNA binding"/>
    <property type="evidence" value="ECO:0007669"/>
    <property type="project" value="UniProtKB-KW"/>
</dbReference>
<protein>
    <recommendedName>
        <fullName evidence="12">Mesoderm induction early response protein 1</fullName>
    </recommendedName>
</protein>
<dbReference type="InterPro" id="IPR001005">
    <property type="entry name" value="SANT/Myb"/>
</dbReference>
<name>A0AAV0X4R2_9HEMI</name>
<dbReference type="GO" id="GO:0008270">
    <property type="term" value="F:zinc ion binding"/>
    <property type="evidence" value="ECO:0007669"/>
    <property type="project" value="UniProtKB-KW"/>
</dbReference>
<dbReference type="PANTHER" id="PTHR10865">
    <property type="entry name" value="METASTASIS-ASSOCIATED PROTEIN AND MESODERM INDUCTION EARLY RESPONSE PROTEIN"/>
    <property type="match status" value="1"/>
</dbReference>
<organism evidence="10 11">
    <name type="scientific">Macrosiphum euphorbiae</name>
    <name type="common">potato aphid</name>
    <dbReference type="NCBI Taxonomy" id="13131"/>
    <lineage>
        <taxon>Eukaryota</taxon>
        <taxon>Metazoa</taxon>
        <taxon>Ecdysozoa</taxon>
        <taxon>Arthropoda</taxon>
        <taxon>Hexapoda</taxon>
        <taxon>Insecta</taxon>
        <taxon>Pterygota</taxon>
        <taxon>Neoptera</taxon>
        <taxon>Paraneoptera</taxon>
        <taxon>Hemiptera</taxon>
        <taxon>Sternorrhyncha</taxon>
        <taxon>Aphidomorpha</taxon>
        <taxon>Aphidoidea</taxon>
        <taxon>Aphididae</taxon>
        <taxon>Macrosiphini</taxon>
        <taxon>Macrosiphum</taxon>
    </lineage>
</organism>
<dbReference type="PROSITE" id="PS51156">
    <property type="entry name" value="ELM2"/>
    <property type="match status" value="1"/>
</dbReference>
<keyword evidence="3" id="KW-0863">Zinc-finger</keyword>
<dbReference type="Proteomes" id="UP001160148">
    <property type="component" value="Unassembled WGS sequence"/>
</dbReference>
<evidence type="ECO:0008006" key="12">
    <source>
        <dbReference type="Google" id="ProtNLM"/>
    </source>
</evidence>
<evidence type="ECO:0000259" key="9">
    <source>
        <dbReference type="PROSITE" id="PS51293"/>
    </source>
</evidence>
<dbReference type="Gene3D" id="1.10.10.60">
    <property type="entry name" value="Homeodomain-like"/>
    <property type="match status" value="1"/>
</dbReference>
<keyword evidence="5" id="KW-0238">DNA-binding</keyword>
<dbReference type="InterPro" id="IPR040138">
    <property type="entry name" value="MIER/MTA"/>
</dbReference>
<keyword evidence="2" id="KW-0479">Metal-binding</keyword>
<proteinExistence type="predicted"/>
<evidence type="ECO:0000256" key="3">
    <source>
        <dbReference type="ARBA" id="ARBA00022771"/>
    </source>
</evidence>
<dbReference type="InterPro" id="IPR000949">
    <property type="entry name" value="ELM2_dom"/>
</dbReference>
<evidence type="ECO:0000256" key="4">
    <source>
        <dbReference type="ARBA" id="ARBA00022833"/>
    </source>
</evidence>
<evidence type="ECO:0000256" key="1">
    <source>
        <dbReference type="ARBA" id="ARBA00004123"/>
    </source>
</evidence>
<sequence>MSKRVTNDRSDYSDPTDGSDFGEVKKKTIKVGSDYQAKMPDRLSKYGDDLPYLNVDKLLWYPHNTTDAVIDDYLCDFHQIFHGTNKHVRDYENALFLLLQCGFNTKEALRRFVLNDQRAIMKPWSEEEFKNFENGIRKFNKNFRLIQQSRVPTRKVGELVHFYYFWKKTERHDIVFANKKRLEKKKYAFQPGITFYENEENSILNQKTNKVLNHLINSDIKWLRRKAT</sequence>
<evidence type="ECO:0000256" key="7">
    <source>
        <dbReference type="SAM" id="MobiDB-lite"/>
    </source>
</evidence>
<dbReference type="EMBL" id="CARXXK010000003">
    <property type="protein sequence ID" value="CAI6362938.1"/>
    <property type="molecule type" value="Genomic_DNA"/>
</dbReference>
<dbReference type="Gene3D" id="4.10.1240.50">
    <property type="match status" value="1"/>
</dbReference>
<dbReference type="InterPro" id="IPR017884">
    <property type="entry name" value="SANT_dom"/>
</dbReference>
<dbReference type="SMART" id="SM00717">
    <property type="entry name" value="SANT"/>
    <property type="match status" value="1"/>
</dbReference>
<dbReference type="PROSITE" id="PS51293">
    <property type="entry name" value="SANT"/>
    <property type="match status" value="1"/>
</dbReference>
<comment type="subcellular location">
    <subcellularLocation>
        <location evidence="1">Nucleus</location>
    </subcellularLocation>
</comment>
<gene>
    <name evidence="10" type="ORF">MEUPH1_LOCUS17954</name>
</gene>
<feature type="region of interest" description="Disordered" evidence="7">
    <location>
        <begin position="1"/>
        <end position="22"/>
    </location>
</feature>
<dbReference type="AlphaFoldDB" id="A0AAV0X4R2"/>
<evidence type="ECO:0000256" key="6">
    <source>
        <dbReference type="ARBA" id="ARBA00023242"/>
    </source>
</evidence>
<dbReference type="Pfam" id="PF01448">
    <property type="entry name" value="ELM2"/>
    <property type="match status" value="1"/>
</dbReference>
<dbReference type="InterPro" id="IPR009057">
    <property type="entry name" value="Homeodomain-like_sf"/>
</dbReference>
<dbReference type="GO" id="GO:0042826">
    <property type="term" value="F:histone deacetylase binding"/>
    <property type="evidence" value="ECO:0007669"/>
    <property type="project" value="TreeGrafter"/>
</dbReference>
<dbReference type="GO" id="GO:0000122">
    <property type="term" value="P:negative regulation of transcription by RNA polymerase II"/>
    <property type="evidence" value="ECO:0007669"/>
    <property type="project" value="TreeGrafter"/>
</dbReference>
<keyword evidence="6" id="KW-0539">Nucleus</keyword>
<dbReference type="FunFam" id="1.10.10.60:FF:000012">
    <property type="entry name" value="Metastasis-associated 1 family, member 3"/>
    <property type="match status" value="1"/>
</dbReference>
<keyword evidence="11" id="KW-1185">Reference proteome</keyword>
<feature type="domain" description="SANT" evidence="9">
    <location>
        <begin position="119"/>
        <end position="171"/>
    </location>
</feature>
<feature type="domain" description="ELM2" evidence="8">
    <location>
        <begin position="27"/>
        <end position="116"/>
    </location>
</feature>
<dbReference type="SMART" id="SM01189">
    <property type="entry name" value="ELM2"/>
    <property type="match status" value="1"/>
</dbReference>
<accession>A0AAV0X4R2</accession>
<comment type="caution">
    <text evidence="10">The sequence shown here is derived from an EMBL/GenBank/DDBJ whole genome shotgun (WGS) entry which is preliminary data.</text>
</comment>
<evidence type="ECO:0000313" key="10">
    <source>
        <dbReference type="EMBL" id="CAI6362938.1"/>
    </source>
</evidence>
<evidence type="ECO:0000313" key="11">
    <source>
        <dbReference type="Proteomes" id="UP001160148"/>
    </source>
</evidence>
<evidence type="ECO:0000256" key="2">
    <source>
        <dbReference type="ARBA" id="ARBA00022723"/>
    </source>
</evidence>
<dbReference type="GO" id="GO:0005654">
    <property type="term" value="C:nucleoplasm"/>
    <property type="evidence" value="ECO:0007669"/>
    <property type="project" value="TreeGrafter"/>
</dbReference>
<evidence type="ECO:0000256" key="5">
    <source>
        <dbReference type="ARBA" id="ARBA00023125"/>
    </source>
</evidence>
<evidence type="ECO:0000259" key="8">
    <source>
        <dbReference type="PROSITE" id="PS51156"/>
    </source>
</evidence>
<dbReference type="PANTHER" id="PTHR10865:SF28">
    <property type="entry name" value="ELM2 DOMAIN-CONTAINING PROTEIN"/>
    <property type="match status" value="1"/>
</dbReference>
<feature type="compositionally biased region" description="Basic and acidic residues" evidence="7">
    <location>
        <begin position="1"/>
        <end position="12"/>
    </location>
</feature>
<reference evidence="10 11" key="1">
    <citation type="submission" date="2023-01" db="EMBL/GenBank/DDBJ databases">
        <authorList>
            <person name="Whitehead M."/>
        </authorList>
    </citation>
    <scope>NUCLEOTIDE SEQUENCE [LARGE SCALE GENOMIC DNA]</scope>
</reference>
<dbReference type="SUPFAM" id="SSF46689">
    <property type="entry name" value="Homeodomain-like"/>
    <property type="match status" value="1"/>
</dbReference>
<dbReference type="GO" id="GO:0003714">
    <property type="term" value="F:transcription corepressor activity"/>
    <property type="evidence" value="ECO:0007669"/>
    <property type="project" value="TreeGrafter"/>
</dbReference>
<keyword evidence="4" id="KW-0862">Zinc</keyword>